<keyword evidence="3 9" id="KW-0436">Ligase</keyword>
<dbReference type="Gene3D" id="3.40.50.620">
    <property type="entry name" value="HUPs"/>
    <property type="match status" value="1"/>
</dbReference>
<dbReference type="InterPro" id="IPR001412">
    <property type="entry name" value="aa-tRNA-synth_I_CS"/>
</dbReference>
<keyword evidence="5 9" id="KW-0067">ATP-binding</keyword>
<evidence type="ECO:0000256" key="10">
    <source>
        <dbReference type="SAM" id="MobiDB-lite"/>
    </source>
</evidence>
<evidence type="ECO:0000256" key="2">
    <source>
        <dbReference type="ARBA" id="ARBA00012836"/>
    </source>
</evidence>
<keyword evidence="7 9" id="KW-0030">Aminoacyl-tRNA synthetase</keyword>
<feature type="region of interest" description="Disordered" evidence="10">
    <location>
        <begin position="1"/>
        <end position="48"/>
    </location>
</feature>
<feature type="compositionally biased region" description="Basic and acidic residues" evidence="10">
    <location>
        <begin position="1"/>
        <end position="14"/>
    </location>
</feature>
<dbReference type="Proteomes" id="UP000799766">
    <property type="component" value="Unassembled WGS sequence"/>
</dbReference>
<dbReference type="InterPro" id="IPR004514">
    <property type="entry name" value="Gln-tRNA-synth"/>
</dbReference>
<comment type="similarity">
    <text evidence="1 9">Belongs to the class-I aminoacyl-tRNA synthetase family.</text>
</comment>
<gene>
    <name evidence="14" type="ORF">BDY21DRAFT_323449</name>
</gene>
<dbReference type="NCBIfam" id="TIGR00440">
    <property type="entry name" value="glnS"/>
    <property type="match status" value="1"/>
</dbReference>
<dbReference type="InterPro" id="IPR020059">
    <property type="entry name" value="Glu/Gln-tRNA-synth_Ib_codon-bd"/>
</dbReference>
<feature type="domain" description="tRNA synthetases class I (E and Q) anti-codon binding" evidence="13">
    <location>
        <begin position="521"/>
        <end position="609"/>
    </location>
</feature>
<dbReference type="GO" id="GO:0005524">
    <property type="term" value="F:ATP binding"/>
    <property type="evidence" value="ECO:0007669"/>
    <property type="project" value="UniProtKB-KW"/>
</dbReference>
<evidence type="ECO:0000256" key="8">
    <source>
        <dbReference type="ARBA" id="ARBA00048270"/>
    </source>
</evidence>
<dbReference type="InterPro" id="IPR014729">
    <property type="entry name" value="Rossmann-like_a/b/a_fold"/>
</dbReference>
<protein>
    <recommendedName>
        <fullName evidence="2">glutamine--tRNA ligase</fullName>
        <ecNumber evidence="2">6.1.1.18</ecNumber>
    </recommendedName>
</protein>
<dbReference type="PRINTS" id="PR00987">
    <property type="entry name" value="TRNASYNTHGLU"/>
</dbReference>
<comment type="catalytic activity">
    <reaction evidence="8">
        <text>tRNA(Gln) + L-glutamine + ATP = L-glutaminyl-tRNA(Gln) + AMP + diphosphate</text>
        <dbReference type="Rhea" id="RHEA:20121"/>
        <dbReference type="Rhea" id="RHEA-COMP:9662"/>
        <dbReference type="Rhea" id="RHEA-COMP:9681"/>
        <dbReference type="ChEBI" id="CHEBI:30616"/>
        <dbReference type="ChEBI" id="CHEBI:33019"/>
        <dbReference type="ChEBI" id="CHEBI:58359"/>
        <dbReference type="ChEBI" id="CHEBI:78442"/>
        <dbReference type="ChEBI" id="CHEBI:78521"/>
        <dbReference type="ChEBI" id="CHEBI:456215"/>
        <dbReference type="EC" id="6.1.1.18"/>
    </reaction>
</comment>
<evidence type="ECO:0000256" key="6">
    <source>
        <dbReference type="ARBA" id="ARBA00022917"/>
    </source>
</evidence>
<feature type="domain" description="Glutamyl/glutaminyl-tRNA synthetase class Ib anti-codon binding" evidence="12">
    <location>
        <begin position="412"/>
        <end position="509"/>
    </location>
</feature>
<evidence type="ECO:0000256" key="5">
    <source>
        <dbReference type="ARBA" id="ARBA00022840"/>
    </source>
</evidence>
<dbReference type="GO" id="GO:0005829">
    <property type="term" value="C:cytosol"/>
    <property type="evidence" value="ECO:0007669"/>
    <property type="project" value="TreeGrafter"/>
</dbReference>
<dbReference type="InterPro" id="IPR000924">
    <property type="entry name" value="Glu/Gln-tRNA-synth"/>
</dbReference>
<evidence type="ECO:0000256" key="3">
    <source>
        <dbReference type="ARBA" id="ARBA00022598"/>
    </source>
</evidence>
<dbReference type="EC" id="6.1.1.18" evidence="2"/>
<dbReference type="PANTHER" id="PTHR43097">
    <property type="entry name" value="GLUTAMINE-TRNA LIGASE"/>
    <property type="match status" value="1"/>
</dbReference>
<keyword evidence="4 9" id="KW-0547">Nucleotide-binding</keyword>
<evidence type="ECO:0000256" key="7">
    <source>
        <dbReference type="ARBA" id="ARBA00023146"/>
    </source>
</evidence>
<dbReference type="Pfam" id="PF03950">
    <property type="entry name" value="tRNA-synt_1c_C"/>
    <property type="match status" value="1"/>
</dbReference>
<evidence type="ECO:0000256" key="4">
    <source>
        <dbReference type="ARBA" id="ARBA00022741"/>
    </source>
</evidence>
<dbReference type="FunFam" id="2.40.240.10:FF:000007">
    <property type="entry name" value="Glutamine--tRNA ligase"/>
    <property type="match status" value="1"/>
</dbReference>
<evidence type="ECO:0000259" key="13">
    <source>
        <dbReference type="Pfam" id="PF20974"/>
    </source>
</evidence>
<dbReference type="InterPro" id="IPR050132">
    <property type="entry name" value="Gln/Glu-tRNA_Ligase"/>
</dbReference>
<accession>A0A6A6NWV4</accession>
<dbReference type="EMBL" id="MU001684">
    <property type="protein sequence ID" value="KAF2456275.1"/>
    <property type="molecule type" value="Genomic_DNA"/>
</dbReference>
<dbReference type="InterPro" id="IPR011035">
    <property type="entry name" value="Ribosomal_bL25/Gln-tRNA_synth"/>
</dbReference>
<evidence type="ECO:0000259" key="12">
    <source>
        <dbReference type="Pfam" id="PF03950"/>
    </source>
</evidence>
<keyword evidence="6 9" id="KW-0648">Protein biosynthesis</keyword>
<dbReference type="SUPFAM" id="SSF52374">
    <property type="entry name" value="Nucleotidylyl transferase"/>
    <property type="match status" value="1"/>
</dbReference>
<dbReference type="InterPro" id="IPR020058">
    <property type="entry name" value="Glu/Gln-tRNA-synth_Ib_cat-dom"/>
</dbReference>
<dbReference type="PROSITE" id="PS00178">
    <property type="entry name" value="AA_TRNA_LIGASE_I"/>
    <property type="match status" value="1"/>
</dbReference>
<sequence length="633" mass="72319">MEAPKEMSKRAAEKAKKKLEKAKKKEEYALRPKQQPDDTAGTTTASSQASGSVFAEGWLKRVYEEKPVPVRTRFPPEPNGFLHIGHAKAIAVNFGFAKHHNGICFLRYDDTNPAKEEEIYFTAIQDMVRWLGFEPYQITYSSDHFDRLYELAEELIRRDKGYVCHCSRDEINLQRGGKDNKGPRFACGHRDRPIDESLEEFRAMRDGKYKPGEAHLRMKQSLTDLNEGNPQMWDLAAYRIVEKNHHHRTGDRWRIYPTYDFTHCLCDSFEEISHSLCTTEFFLSRKSYDWLLEVLDFKVPNSEEKGPMQREYGRLNVAGTILSKRRIQMLVDGTTVEVKGPDGSTTTKTIPPTVRGWDDPRLYTLVAIRRRGVPAEALLNFVRELGVTDALTNIQITRFEATVRKYLERSVPRLMLVLDPIPVVIEDLPEDYDEELAVPFDPKKPDGESRLVPLTRTVYIDRSDFREEDSPEFFRLAPGKAVGLLNVPFSIKATSFTKGDDGRVNEIRAVKVESNEKPKAFIHWVSSKGNNVIARRYNTLFNSEEPNALDWKEGGWADDLNPDSEVVHREAVVEPGIDLLMKGHAKHPNLASDDLVRFQAVRTGYFCIDPESEEGVPVLNQIVTLKEDSGKAK</sequence>
<dbReference type="Pfam" id="PF20974">
    <property type="entry name" value="tRNA-synt_1c_C2"/>
    <property type="match status" value="1"/>
</dbReference>
<feature type="compositionally biased region" description="Basic and acidic residues" evidence="10">
    <location>
        <begin position="23"/>
        <end position="36"/>
    </location>
</feature>
<feature type="domain" description="Glutamyl/glutaminyl-tRNA synthetase class Ib catalytic" evidence="11">
    <location>
        <begin position="70"/>
        <end position="408"/>
    </location>
</feature>
<dbReference type="Gene3D" id="2.40.240.10">
    <property type="entry name" value="Ribosomal Protein L25, Chain P"/>
    <property type="match status" value="2"/>
</dbReference>
<name>A0A6A6NWV4_9PEZI</name>
<keyword evidence="15" id="KW-1185">Reference proteome</keyword>
<proteinExistence type="inferred from homology"/>
<evidence type="ECO:0000259" key="11">
    <source>
        <dbReference type="Pfam" id="PF00749"/>
    </source>
</evidence>
<dbReference type="AlphaFoldDB" id="A0A6A6NWV4"/>
<dbReference type="GO" id="GO:0004819">
    <property type="term" value="F:glutamine-tRNA ligase activity"/>
    <property type="evidence" value="ECO:0007669"/>
    <property type="project" value="UniProtKB-EC"/>
</dbReference>
<dbReference type="SUPFAM" id="SSF50715">
    <property type="entry name" value="Ribosomal protein L25-like"/>
    <property type="match status" value="1"/>
</dbReference>
<dbReference type="FunFam" id="3.40.50.620:FF:000183">
    <property type="entry name" value="Glutaminyl-tRNA synthetase"/>
    <property type="match status" value="1"/>
</dbReference>
<organism evidence="14 15">
    <name type="scientific">Lineolata rhizophorae</name>
    <dbReference type="NCBI Taxonomy" id="578093"/>
    <lineage>
        <taxon>Eukaryota</taxon>
        <taxon>Fungi</taxon>
        <taxon>Dikarya</taxon>
        <taxon>Ascomycota</taxon>
        <taxon>Pezizomycotina</taxon>
        <taxon>Dothideomycetes</taxon>
        <taxon>Dothideomycetes incertae sedis</taxon>
        <taxon>Lineolatales</taxon>
        <taxon>Lineolataceae</taxon>
        <taxon>Lineolata</taxon>
    </lineage>
</organism>
<evidence type="ECO:0000256" key="1">
    <source>
        <dbReference type="ARBA" id="ARBA00005594"/>
    </source>
</evidence>
<evidence type="ECO:0000313" key="15">
    <source>
        <dbReference type="Proteomes" id="UP000799766"/>
    </source>
</evidence>
<dbReference type="PANTHER" id="PTHR43097:SF4">
    <property type="entry name" value="GLUTAMINE--TRNA LIGASE"/>
    <property type="match status" value="1"/>
</dbReference>
<feature type="compositionally biased region" description="Low complexity" evidence="10">
    <location>
        <begin position="39"/>
        <end position="48"/>
    </location>
</feature>
<reference evidence="14" key="1">
    <citation type="journal article" date="2020" name="Stud. Mycol.">
        <title>101 Dothideomycetes genomes: a test case for predicting lifestyles and emergence of pathogens.</title>
        <authorList>
            <person name="Haridas S."/>
            <person name="Albert R."/>
            <person name="Binder M."/>
            <person name="Bloem J."/>
            <person name="Labutti K."/>
            <person name="Salamov A."/>
            <person name="Andreopoulos B."/>
            <person name="Baker S."/>
            <person name="Barry K."/>
            <person name="Bills G."/>
            <person name="Bluhm B."/>
            <person name="Cannon C."/>
            <person name="Castanera R."/>
            <person name="Culley D."/>
            <person name="Daum C."/>
            <person name="Ezra D."/>
            <person name="Gonzalez J."/>
            <person name="Henrissat B."/>
            <person name="Kuo A."/>
            <person name="Liang C."/>
            <person name="Lipzen A."/>
            <person name="Lutzoni F."/>
            <person name="Magnuson J."/>
            <person name="Mondo S."/>
            <person name="Nolan M."/>
            <person name="Ohm R."/>
            <person name="Pangilinan J."/>
            <person name="Park H.-J."/>
            <person name="Ramirez L."/>
            <person name="Alfaro M."/>
            <person name="Sun H."/>
            <person name="Tritt A."/>
            <person name="Yoshinaga Y."/>
            <person name="Zwiers L.-H."/>
            <person name="Turgeon B."/>
            <person name="Goodwin S."/>
            <person name="Spatafora J."/>
            <person name="Crous P."/>
            <person name="Grigoriev I."/>
        </authorList>
    </citation>
    <scope>NUCLEOTIDE SEQUENCE</scope>
    <source>
        <strain evidence="14">ATCC 16933</strain>
    </source>
</reference>
<dbReference type="Pfam" id="PF00749">
    <property type="entry name" value="tRNA-synt_1c"/>
    <property type="match status" value="1"/>
</dbReference>
<dbReference type="InterPro" id="IPR020056">
    <property type="entry name" value="Rbsml_bL25/Gln-tRNA_synth_N"/>
</dbReference>
<dbReference type="InterPro" id="IPR049437">
    <property type="entry name" value="tRNA-synt_1c_C2"/>
</dbReference>
<evidence type="ECO:0000313" key="14">
    <source>
        <dbReference type="EMBL" id="KAF2456275.1"/>
    </source>
</evidence>
<evidence type="ECO:0000256" key="9">
    <source>
        <dbReference type="RuleBase" id="RU363037"/>
    </source>
</evidence>
<dbReference type="OrthoDB" id="10250478at2759"/>
<dbReference type="GO" id="GO:0006425">
    <property type="term" value="P:glutaminyl-tRNA aminoacylation"/>
    <property type="evidence" value="ECO:0007669"/>
    <property type="project" value="InterPro"/>
</dbReference>